<sequence>MGCLQALWACLLVAMSPHVGNGNTIENNGNSTNITEAVNTNQTLWLLWQTYRNGFDVCDGDICFKVNETCIRNMKINITKEEYYFNQTMKVGEGDDTTNYKGNFNDAQIPPKSMEVNEVTADKDYGQHQVWTLQYLQPDTGRCMVFSIGQLDSNIGTVLGTCDMYIKRTHYDSDPPESCKEFFMRRCNSTKIYTPYAAACIKHRNSPAPTEGNNHLES</sequence>
<dbReference type="Gene3D" id="2.40.128.20">
    <property type="match status" value="1"/>
</dbReference>
<organism evidence="2">
    <name type="scientific">Amblyomma americanum</name>
    <name type="common">Lone star tick</name>
    <dbReference type="NCBI Taxonomy" id="6943"/>
    <lineage>
        <taxon>Eukaryota</taxon>
        <taxon>Metazoa</taxon>
        <taxon>Ecdysozoa</taxon>
        <taxon>Arthropoda</taxon>
        <taxon>Chelicerata</taxon>
        <taxon>Arachnida</taxon>
        <taxon>Acari</taxon>
        <taxon>Parasitiformes</taxon>
        <taxon>Ixodida</taxon>
        <taxon>Ixodoidea</taxon>
        <taxon>Ixodidae</taxon>
        <taxon>Amblyomminae</taxon>
        <taxon>Amblyomma</taxon>
    </lineage>
</organism>
<feature type="signal peptide" evidence="1">
    <location>
        <begin position="1"/>
        <end position="22"/>
    </location>
</feature>
<evidence type="ECO:0000256" key="1">
    <source>
        <dbReference type="SAM" id="SignalP"/>
    </source>
</evidence>
<dbReference type="EMBL" id="GBZX01000194">
    <property type="protein sequence ID" value="JAG92546.1"/>
    <property type="molecule type" value="mRNA"/>
</dbReference>
<dbReference type="GO" id="GO:0030682">
    <property type="term" value="P:symbiont-mediated perturbation of host defenses"/>
    <property type="evidence" value="ECO:0007669"/>
    <property type="project" value="InterPro"/>
</dbReference>
<protein>
    <submittedName>
        <fullName evidence="2">Putative secreted protein</fullName>
    </submittedName>
</protein>
<dbReference type="SUPFAM" id="SSF50814">
    <property type="entry name" value="Lipocalins"/>
    <property type="match status" value="1"/>
</dbReference>
<dbReference type="AlphaFoldDB" id="A0A0C9RY16"/>
<dbReference type="InterPro" id="IPR002970">
    <property type="entry name" value="Tick_his-bd"/>
</dbReference>
<keyword evidence="1" id="KW-0732">Signal</keyword>
<proteinExistence type="evidence at transcript level"/>
<dbReference type="Pfam" id="PF02098">
    <property type="entry name" value="His_binding"/>
    <property type="match status" value="1"/>
</dbReference>
<dbReference type="InterPro" id="IPR012674">
    <property type="entry name" value="Calycin"/>
</dbReference>
<reference evidence="2" key="1">
    <citation type="journal article" date="2015" name="PLoS ONE">
        <title>An Insight into the Sialome of the Lone Star Tick, Amblyomma americanum, with a Glimpse on Its Time Dependent Gene Expression.</title>
        <authorList>
            <person name="Karim S."/>
            <person name="Ribeiro J.M."/>
        </authorList>
    </citation>
    <scope>NUCLEOTIDE SEQUENCE</scope>
    <source>
        <tissue evidence="2">Salivary gland</tissue>
    </source>
</reference>
<name>A0A0C9RY16_AMBAM</name>
<accession>A0A0C9RY16</accession>
<dbReference type="GO" id="GO:0043176">
    <property type="term" value="F:amine binding"/>
    <property type="evidence" value="ECO:0007669"/>
    <property type="project" value="InterPro"/>
</dbReference>
<evidence type="ECO:0000313" key="2">
    <source>
        <dbReference type="EMBL" id="JAG92546.1"/>
    </source>
</evidence>
<feature type="chain" id="PRO_5002203014" evidence="1">
    <location>
        <begin position="23"/>
        <end position="218"/>
    </location>
</feature>